<dbReference type="InterPro" id="IPR013087">
    <property type="entry name" value="Znf_C2H2_type"/>
</dbReference>
<keyword evidence="1" id="KW-0479">Metal-binding</keyword>
<protein>
    <recommendedName>
        <fullName evidence="6">C2H2-type domain-containing protein</fullName>
    </recommendedName>
</protein>
<keyword evidence="2 4" id="KW-0863">Zinc-finger</keyword>
<evidence type="ECO:0000256" key="1">
    <source>
        <dbReference type="ARBA" id="ARBA00022723"/>
    </source>
</evidence>
<reference evidence="7 8" key="1">
    <citation type="journal article" date="2018" name="New Phytol.">
        <title>Phylogenomics of Endogonaceae and evolution of mycorrhizas within Mucoromycota.</title>
        <authorList>
            <person name="Chang Y."/>
            <person name="Desiro A."/>
            <person name="Na H."/>
            <person name="Sandor L."/>
            <person name="Lipzen A."/>
            <person name="Clum A."/>
            <person name="Barry K."/>
            <person name="Grigoriev I.V."/>
            <person name="Martin F.M."/>
            <person name="Stajich J.E."/>
            <person name="Smith M.E."/>
            <person name="Bonito G."/>
            <person name="Spatafora J.W."/>
        </authorList>
    </citation>
    <scope>NUCLEOTIDE SEQUENCE [LARGE SCALE GENOMIC DNA]</scope>
    <source>
        <strain evidence="7 8">AD002</strain>
    </source>
</reference>
<keyword evidence="3" id="KW-0862">Zinc</keyword>
<comment type="caution">
    <text evidence="7">The sequence shown here is derived from an EMBL/GenBank/DDBJ whole genome shotgun (WGS) entry which is preliminary data.</text>
</comment>
<proteinExistence type="predicted"/>
<evidence type="ECO:0000313" key="8">
    <source>
        <dbReference type="Proteomes" id="UP000274822"/>
    </source>
</evidence>
<keyword evidence="8" id="KW-1185">Reference proteome</keyword>
<evidence type="ECO:0000313" key="7">
    <source>
        <dbReference type="EMBL" id="RUS30524.1"/>
    </source>
</evidence>
<name>A0A433QL79_9FUNG</name>
<dbReference type="InterPro" id="IPR036236">
    <property type="entry name" value="Znf_C2H2_sf"/>
</dbReference>
<evidence type="ECO:0000256" key="5">
    <source>
        <dbReference type="SAM" id="MobiDB-lite"/>
    </source>
</evidence>
<dbReference type="Proteomes" id="UP000274822">
    <property type="component" value="Unassembled WGS sequence"/>
</dbReference>
<feature type="compositionally biased region" description="Low complexity" evidence="5">
    <location>
        <begin position="61"/>
        <end position="70"/>
    </location>
</feature>
<organism evidence="7 8">
    <name type="scientific">Jimgerdemannia flammicorona</name>
    <dbReference type="NCBI Taxonomy" id="994334"/>
    <lineage>
        <taxon>Eukaryota</taxon>
        <taxon>Fungi</taxon>
        <taxon>Fungi incertae sedis</taxon>
        <taxon>Mucoromycota</taxon>
        <taxon>Mucoromycotina</taxon>
        <taxon>Endogonomycetes</taxon>
        <taxon>Endogonales</taxon>
        <taxon>Endogonaceae</taxon>
        <taxon>Jimgerdemannia</taxon>
    </lineage>
</organism>
<dbReference type="AlphaFoldDB" id="A0A433QL79"/>
<feature type="region of interest" description="Disordered" evidence="5">
    <location>
        <begin position="469"/>
        <end position="495"/>
    </location>
</feature>
<feature type="compositionally biased region" description="Basic and acidic residues" evidence="5">
    <location>
        <begin position="12"/>
        <end position="24"/>
    </location>
</feature>
<feature type="region of interest" description="Disordered" evidence="5">
    <location>
        <begin position="1"/>
        <end position="70"/>
    </location>
</feature>
<gene>
    <name evidence="7" type="ORF">BC938DRAFT_479283</name>
</gene>
<evidence type="ECO:0000256" key="2">
    <source>
        <dbReference type="ARBA" id="ARBA00022771"/>
    </source>
</evidence>
<dbReference type="PROSITE" id="PS50157">
    <property type="entry name" value="ZINC_FINGER_C2H2_2"/>
    <property type="match status" value="1"/>
</dbReference>
<evidence type="ECO:0000256" key="3">
    <source>
        <dbReference type="ARBA" id="ARBA00022833"/>
    </source>
</evidence>
<dbReference type="PROSITE" id="PS00028">
    <property type="entry name" value="ZINC_FINGER_C2H2_1"/>
    <property type="match status" value="1"/>
</dbReference>
<sequence length="627" mass="68102">MEGPNIPTLPIVEKDGNVASRDSEYFETPLDQVESSPHARVGTPSTSPLPPHSRLLVHTGSPLPSSPASPTSGKFYCSVCKKAFNNEATWSNHQNSAKHLNNVKEASRTSGGDMGKVIGRAAENSEDARQKLKQAEKISSTNPAVAASVYWNVAKGALHKTHHPQDTSRALQSLIRLIEEREQTLPPVGASGVTKEATSQLTPSQASMTLYLARLALARLNASYVVGVAVARVLYAKALEERWKVDVQEVDGVAQNLSALPLSTLTAMLESSLEGSDVLAKLSKPPKDPNLVSHLVLREAALVHARRLGEEDGAAHAAEGKALVWAGMAGVVCRLEGRYELWRVVLKVISFDPCWNFEETGIDPEPFVHEQGIDVGTIEFIMLLMGQGRCECTCSHLKPSSHRPLGIDVRIAHFTLVCGRLPRGCRTSEPGRNLDPNRRGDCKTGIDLVIESGSAARYGRLVVHNGCDGTGGGNRRLRPGAGDSTGRASASARRPFSENRTIEVREWIYGFGRRLPFPQYIVKYHVIYSFTSISFPPPLLSGHAHTRPRLPAAFSHQRGRTYRAPPELRYGRERLGAPAALVRGTVPGSGREESGVGESGWGGESESRGCVICRGFWGGCQCRILRY</sequence>
<feature type="region of interest" description="Disordered" evidence="5">
    <location>
        <begin position="583"/>
        <end position="604"/>
    </location>
</feature>
<dbReference type="SMART" id="SM00451">
    <property type="entry name" value="ZnF_U1"/>
    <property type="match status" value="1"/>
</dbReference>
<dbReference type="Pfam" id="PF12171">
    <property type="entry name" value="zf-C2H2_jaz"/>
    <property type="match status" value="1"/>
</dbReference>
<dbReference type="InterPro" id="IPR022755">
    <property type="entry name" value="Znf_C2H2_jaz"/>
</dbReference>
<dbReference type="GO" id="GO:0003676">
    <property type="term" value="F:nucleic acid binding"/>
    <property type="evidence" value="ECO:0007669"/>
    <property type="project" value="InterPro"/>
</dbReference>
<accession>A0A433QL79</accession>
<dbReference type="GO" id="GO:0008270">
    <property type="term" value="F:zinc ion binding"/>
    <property type="evidence" value="ECO:0007669"/>
    <property type="project" value="UniProtKB-KW"/>
</dbReference>
<dbReference type="InterPro" id="IPR003604">
    <property type="entry name" value="Matrin/U1-like-C_Znf_C2H2"/>
</dbReference>
<evidence type="ECO:0000256" key="4">
    <source>
        <dbReference type="PROSITE-ProRule" id="PRU00042"/>
    </source>
</evidence>
<evidence type="ECO:0000259" key="6">
    <source>
        <dbReference type="PROSITE" id="PS50157"/>
    </source>
</evidence>
<dbReference type="EMBL" id="RBNJ01003783">
    <property type="protein sequence ID" value="RUS30524.1"/>
    <property type="molecule type" value="Genomic_DNA"/>
</dbReference>
<dbReference type="SUPFAM" id="SSF57667">
    <property type="entry name" value="beta-beta-alpha zinc fingers"/>
    <property type="match status" value="1"/>
</dbReference>
<dbReference type="Gene3D" id="3.30.160.60">
    <property type="entry name" value="Classic Zinc Finger"/>
    <property type="match status" value="1"/>
</dbReference>
<feature type="domain" description="C2H2-type" evidence="6">
    <location>
        <begin position="75"/>
        <end position="104"/>
    </location>
</feature>